<dbReference type="PRINTS" id="PR00348">
    <property type="entry name" value="UBIQUITIN"/>
</dbReference>
<dbReference type="EMBL" id="PSQE01000007">
    <property type="protein sequence ID" value="RHN44778.1"/>
    <property type="molecule type" value="Genomic_DNA"/>
</dbReference>
<keyword evidence="6" id="KW-0479">Metal-binding</keyword>
<dbReference type="Gramene" id="rna38939">
    <property type="protein sequence ID" value="RHN44778.1"/>
    <property type="gene ID" value="gene38939"/>
</dbReference>
<evidence type="ECO:0000256" key="5">
    <source>
        <dbReference type="ARBA" id="ARBA00022679"/>
    </source>
</evidence>
<dbReference type="AlphaFoldDB" id="A0A396GWG1"/>
<evidence type="ECO:0000256" key="2">
    <source>
        <dbReference type="ARBA" id="ARBA00004906"/>
    </source>
</evidence>
<dbReference type="PANTHER" id="PTHR46632">
    <property type="entry name" value="E3 UBIQUITIN-PROTEIN LIGASE SINA-LIKE 4"/>
    <property type="match status" value="1"/>
</dbReference>
<dbReference type="InterPro" id="IPR000626">
    <property type="entry name" value="Ubiquitin-like_dom"/>
</dbReference>
<feature type="domain" description="Ubiquitin-like" evidence="12">
    <location>
        <begin position="267"/>
        <end position="343"/>
    </location>
</feature>
<dbReference type="InterPro" id="IPR044286">
    <property type="entry name" value="SINL_plant"/>
</dbReference>
<protein>
    <recommendedName>
        <fullName evidence="4">RING-type E3 ubiquitin transferase</fullName>
        <ecNumber evidence="4">2.3.2.27</ecNumber>
    </recommendedName>
</protein>
<dbReference type="InterPro" id="IPR029071">
    <property type="entry name" value="Ubiquitin-like_domsf"/>
</dbReference>
<dbReference type="Gene3D" id="3.30.40.10">
    <property type="entry name" value="Zinc/RING finger domain, C3HC4 (zinc finger)"/>
    <property type="match status" value="1"/>
</dbReference>
<evidence type="ECO:0000259" key="13">
    <source>
        <dbReference type="PROSITE" id="PS51081"/>
    </source>
</evidence>
<dbReference type="Pfam" id="PF21361">
    <property type="entry name" value="Sina_ZnF"/>
    <property type="match status" value="1"/>
</dbReference>
<organism evidence="14">
    <name type="scientific">Medicago truncatula</name>
    <name type="common">Barrel medic</name>
    <name type="synonym">Medicago tribuloides</name>
    <dbReference type="NCBI Taxonomy" id="3880"/>
    <lineage>
        <taxon>Eukaryota</taxon>
        <taxon>Viridiplantae</taxon>
        <taxon>Streptophyta</taxon>
        <taxon>Embryophyta</taxon>
        <taxon>Tracheophyta</taxon>
        <taxon>Spermatophyta</taxon>
        <taxon>Magnoliopsida</taxon>
        <taxon>eudicotyledons</taxon>
        <taxon>Gunneridae</taxon>
        <taxon>Pentapetalae</taxon>
        <taxon>rosids</taxon>
        <taxon>fabids</taxon>
        <taxon>Fabales</taxon>
        <taxon>Fabaceae</taxon>
        <taxon>Papilionoideae</taxon>
        <taxon>50 kb inversion clade</taxon>
        <taxon>NPAAA clade</taxon>
        <taxon>Hologalegina</taxon>
        <taxon>IRL clade</taxon>
        <taxon>Trifolieae</taxon>
        <taxon>Medicago</taxon>
    </lineage>
</organism>
<dbReference type="Gene3D" id="3.10.20.90">
    <property type="entry name" value="Phosphatidylinositol 3-kinase Catalytic Subunit, Chain A, domain 1"/>
    <property type="match status" value="1"/>
</dbReference>
<dbReference type="Pfam" id="PF00240">
    <property type="entry name" value="ubiquitin"/>
    <property type="match status" value="1"/>
</dbReference>
<dbReference type="OrthoDB" id="1403476at2759"/>
<keyword evidence="8" id="KW-0833">Ubl conjugation pathway</keyword>
<comment type="pathway">
    <text evidence="2">Protein modification; protein ubiquitination.</text>
</comment>
<dbReference type="Proteomes" id="UP000265566">
    <property type="component" value="Chromosome 7"/>
</dbReference>
<dbReference type="SMART" id="SM00213">
    <property type="entry name" value="UBQ"/>
    <property type="match status" value="1"/>
</dbReference>
<proteinExistence type="inferred from homology"/>
<dbReference type="GO" id="GO:0008270">
    <property type="term" value="F:zinc ion binding"/>
    <property type="evidence" value="ECO:0007669"/>
    <property type="project" value="UniProtKB-KW"/>
</dbReference>
<reference evidence="14" key="1">
    <citation type="journal article" date="2018" name="Nat. Plants">
        <title>Whole-genome landscape of Medicago truncatula symbiotic genes.</title>
        <authorList>
            <person name="Pecrix Y."/>
            <person name="Gamas P."/>
            <person name="Carrere S."/>
        </authorList>
    </citation>
    <scope>NUCLEOTIDE SEQUENCE</scope>
    <source>
        <tissue evidence="14">Leaves</tissue>
    </source>
</reference>
<dbReference type="PROSITE" id="PS51081">
    <property type="entry name" value="ZF_SIAH"/>
    <property type="match status" value="1"/>
</dbReference>
<sequence length="343" mass="38361">MSTNYERPKINTSNHQRFYNFSSKGAMEPLTISNSKLLDCCNCFQPLSIPVFQCDNGHIVCSTCCPKLRNKCHKCSLHISSKRCIAIENLLQSIEMSCLNAKHGCKEKISYTGNRKHEEECIYVPCYCPLSGCDFVASSEVLSNHFSHKHGDSQIEFSYGHSFIVSLMSNGETIVLQEENDGKLFILNNNTMSLGKAVNICCIGPNSSGSEYSYDISAKSEICKLKLQSFAKNVQQFTLATLSSEFLVIPFRSSEPLKLDICITPTMQIYVMTQTGKVIPIGVKSSDTIGNVKEKIFDKNKDYQVHVQRLIFASKQLDDSLTIANCNIQERSTLHLVSRLIGD</sequence>
<dbReference type="PANTHER" id="PTHR46632:SF32">
    <property type="entry name" value="SIAH-TYPE DOMAIN-CONTAINING PROTEIN"/>
    <property type="match status" value="1"/>
</dbReference>
<comment type="function">
    <text evidence="10">E3 ubiquitin-protein ligase that mediates ubiquitination and subsequent proteasomal degradation of target proteins. E3 ubiquitin ligases accept ubiquitin from an E2 ubiquitin-conjugating enzyme in the form of a thioester and then directly transfers the ubiquitin to targeted substrates. It probably triggers the ubiquitin-mediated degradation of different substrates.</text>
</comment>
<dbReference type="InterPro" id="IPR019956">
    <property type="entry name" value="Ubiquitin_dom"/>
</dbReference>
<dbReference type="GO" id="GO:0061630">
    <property type="term" value="F:ubiquitin protein ligase activity"/>
    <property type="evidence" value="ECO:0007669"/>
    <property type="project" value="UniProtKB-EC"/>
</dbReference>
<evidence type="ECO:0000256" key="6">
    <source>
        <dbReference type="ARBA" id="ARBA00022723"/>
    </source>
</evidence>
<dbReference type="PROSITE" id="PS50053">
    <property type="entry name" value="UBIQUITIN_2"/>
    <property type="match status" value="1"/>
</dbReference>
<evidence type="ECO:0000259" key="12">
    <source>
        <dbReference type="PROSITE" id="PS50053"/>
    </source>
</evidence>
<dbReference type="CDD" id="cd16571">
    <property type="entry name" value="RING-HC_SIAHs"/>
    <property type="match status" value="1"/>
</dbReference>
<dbReference type="Pfam" id="PF21362">
    <property type="entry name" value="Sina_RING"/>
    <property type="match status" value="1"/>
</dbReference>
<dbReference type="InterPro" id="IPR049548">
    <property type="entry name" value="Sina-like_RING"/>
</dbReference>
<dbReference type="InterPro" id="IPR013083">
    <property type="entry name" value="Znf_RING/FYVE/PHD"/>
</dbReference>
<evidence type="ECO:0000313" key="14">
    <source>
        <dbReference type="EMBL" id="RHN44778.1"/>
    </source>
</evidence>
<dbReference type="UniPathway" id="UPA00143"/>
<evidence type="ECO:0000256" key="4">
    <source>
        <dbReference type="ARBA" id="ARBA00012483"/>
    </source>
</evidence>
<comment type="caution">
    <text evidence="14">The sequence shown here is derived from an EMBL/GenBank/DDBJ whole genome shotgun (WGS) entry which is preliminary data.</text>
</comment>
<evidence type="ECO:0000256" key="1">
    <source>
        <dbReference type="ARBA" id="ARBA00000900"/>
    </source>
</evidence>
<evidence type="ECO:0000256" key="10">
    <source>
        <dbReference type="ARBA" id="ARBA00024004"/>
    </source>
</evidence>
<keyword evidence="7 11" id="KW-0863">Zinc-finger</keyword>
<comment type="catalytic activity">
    <reaction evidence="1">
        <text>S-ubiquitinyl-[E2 ubiquitin-conjugating enzyme]-L-cysteine + [acceptor protein]-L-lysine = [E2 ubiquitin-conjugating enzyme]-L-cysteine + N(6)-ubiquitinyl-[acceptor protein]-L-lysine.</text>
        <dbReference type="EC" id="2.3.2.27"/>
    </reaction>
</comment>
<dbReference type="GO" id="GO:0016567">
    <property type="term" value="P:protein ubiquitination"/>
    <property type="evidence" value="ECO:0007669"/>
    <property type="project" value="UniProtKB-UniPathway"/>
</dbReference>
<comment type="similarity">
    <text evidence="3">Belongs to the SINA (Seven in absentia) family.</text>
</comment>
<evidence type="ECO:0000256" key="11">
    <source>
        <dbReference type="PROSITE-ProRule" id="PRU00455"/>
    </source>
</evidence>
<keyword evidence="5" id="KW-0808">Transferase</keyword>
<evidence type="ECO:0000256" key="7">
    <source>
        <dbReference type="ARBA" id="ARBA00022771"/>
    </source>
</evidence>
<dbReference type="SUPFAM" id="SSF49599">
    <property type="entry name" value="TRAF domain-like"/>
    <property type="match status" value="1"/>
</dbReference>
<dbReference type="InterPro" id="IPR013010">
    <property type="entry name" value="Znf_SIAH"/>
</dbReference>
<dbReference type="EC" id="2.3.2.27" evidence="4"/>
<evidence type="ECO:0000256" key="8">
    <source>
        <dbReference type="ARBA" id="ARBA00022786"/>
    </source>
</evidence>
<name>A0A396GWG1_MEDTR</name>
<keyword evidence="9" id="KW-0862">Zinc</keyword>
<dbReference type="SUPFAM" id="SSF54236">
    <property type="entry name" value="Ubiquitin-like"/>
    <property type="match status" value="1"/>
</dbReference>
<accession>A0A396GWG1</accession>
<feature type="domain" description="SIAH-type" evidence="13">
    <location>
        <begin position="93"/>
        <end position="151"/>
    </location>
</feature>
<evidence type="ECO:0000256" key="3">
    <source>
        <dbReference type="ARBA" id="ARBA00009119"/>
    </source>
</evidence>
<evidence type="ECO:0000256" key="9">
    <source>
        <dbReference type="ARBA" id="ARBA00022833"/>
    </source>
</evidence>
<gene>
    <name evidence="14" type="ORF">MtrunA17_Chr7g0223111</name>
</gene>